<accession>A0A0A9H9B3</accession>
<proteinExistence type="predicted"/>
<evidence type="ECO:0000313" key="1">
    <source>
        <dbReference type="EMBL" id="JAE32399.1"/>
    </source>
</evidence>
<reference evidence="1" key="2">
    <citation type="journal article" date="2015" name="Data Brief">
        <title>Shoot transcriptome of the giant reed, Arundo donax.</title>
        <authorList>
            <person name="Barrero R.A."/>
            <person name="Guerrero F.D."/>
            <person name="Moolhuijzen P."/>
            <person name="Goolsby J.A."/>
            <person name="Tidwell J."/>
            <person name="Bellgard S.E."/>
            <person name="Bellgard M.I."/>
        </authorList>
    </citation>
    <scope>NUCLEOTIDE SEQUENCE</scope>
    <source>
        <tissue evidence="1">Shoot tissue taken approximately 20 cm above the soil surface</tissue>
    </source>
</reference>
<name>A0A0A9H9B3_ARUDO</name>
<protein>
    <submittedName>
        <fullName evidence="1">Pco088261</fullName>
    </submittedName>
</protein>
<reference evidence="1" key="1">
    <citation type="submission" date="2014-09" db="EMBL/GenBank/DDBJ databases">
        <authorList>
            <person name="Magalhaes I.L.F."/>
            <person name="Oliveira U."/>
            <person name="Santos F.R."/>
            <person name="Vidigal T.H.D.A."/>
            <person name="Brescovit A.D."/>
            <person name="Santos A.J."/>
        </authorList>
    </citation>
    <scope>NUCLEOTIDE SEQUENCE</scope>
    <source>
        <tissue evidence="1">Shoot tissue taken approximately 20 cm above the soil surface</tissue>
    </source>
</reference>
<sequence length="12" mass="1407">MECIFLMKTSTC</sequence>
<dbReference type="EMBL" id="GBRH01165497">
    <property type="protein sequence ID" value="JAE32399.1"/>
    <property type="molecule type" value="Transcribed_RNA"/>
</dbReference>
<organism evidence="1">
    <name type="scientific">Arundo donax</name>
    <name type="common">Giant reed</name>
    <name type="synonym">Donax arundinaceus</name>
    <dbReference type="NCBI Taxonomy" id="35708"/>
    <lineage>
        <taxon>Eukaryota</taxon>
        <taxon>Viridiplantae</taxon>
        <taxon>Streptophyta</taxon>
        <taxon>Embryophyta</taxon>
        <taxon>Tracheophyta</taxon>
        <taxon>Spermatophyta</taxon>
        <taxon>Magnoliopsida</taxon>
        <taxon>Liliopsida</taxon>
        <taxon>Poales</taxon>
        <taxon>Poaceae</taxon>
        <taxon>PACMAD clade</taxon>
        <taxon>Arundinoideae</taxon>
        <taxon>Arundineae</taxon>
        <taxon>Arundo</taxon>
    </lineage>
</organism>